<dbReference type="OrthoDB" id="1932814at2"/>
<dbReference type="Proteomes" id="UP000431451">
    <property type="component" value="Unassembled WGS sequence"/>
</dbReference>
<dbReference type="AlphaFoldDB" id="A0A2A7ML29"/>
<reference evidence="5 7" key="2">
    <citation type="submission" date="2018-06" db="EMBL/GenBank/DDBJ databases">
        <authorList>
            <consortium name="IHU Genomes"/>
        </authorList>
    </citation>
    <scope>NUCLEOTIDE SEQUENCE [LARGE SCALE GENOMIC DNA]</scope>
    <source>
        <strain evidence="5 7">NEC25</strain>
    </source>
</reference>
<keyword evidence="6" id="KW-1185">Reference proteome</keyword>
<evidence type="ECO:0000313" key="2">
    <source>
        <dbReference type="EMBL" id="CAG9705160.1"/>
    </source>
</evidence>
<reference evidence="2" key="3">
    <citation type="submission" date="2021-10" db="EMBL/GenBank/DDBJ databases">
        <authorList>
            <person name="Mesa V."/>
        </authorList>
    </citation>
    <scope>NUCLEOTIDE SEQUENCE</scope>
    <source>
        <strain evidence="2">CC3_PB</strain>
    </source>
</reference>
<evidence type="ECO:0000313" key="5">
    <source>
        <dbReference type="EMBL" id="VCT85628.1"/>
    </source>
</evidence>
<organism evidence="4 6">
    <name type="scientific">Clostridium neonatale</name>
    <dbReference type="NCBI Taxonomy" id="137838"/>
    <lineage>
        <taxon>Bacteria</taxon>
        <taxon>Bacillati</taxon>
        <taxon>Bacillota</taxon>
        <taxon>Clostridia</taxon>
        <taxon>Eubacteriales</taxon>
        <taxon>Clostridiaceae</taxon>
        <taxon>Clostridium</taxon>
    </lineage>
</organism>
<reference evidence="4 6" key="1">
    <citation type="submission" date="2017-10" db="EMBL/GenBank/DDBJ databases">
        <title>Effective Description of Clostridium neonatale sp. nov. linked to necrotizing enterocolitis in neonates and a clarification of species assignable to the genus Clostridium (Prazmowski 1880) emend. Lawson and Rainey 2016.</title>
        <authorList>
            <person name="Bernard K."/>
            <person name="Burdz T."/>
            <person name="Wiebe D."/>
            <person name="Balcewich B."/>
            <person name="Alfa M."/>
            <person name="Bernier A.-M."/>
        </authorList>
    </citation>
    <scope>NUCLEOTIDE SEQUENCE [LARGE SCALE GENOMIC DNA]</scope>
    <source>
        <strain evidence="4 6">LCDC99A005</strain>
    </source>
</reference>
<dbReference type="Proteomes" id="UP001189143">
    <property type="component" value="Unassembled WGS sequence"/>
</dbReference>
<evidence type="ECO:0000256" key="1">
    <source>
        <dbReference type="SAM" id="Phobius"/>
    </source>
</evidence>
<evidence type="ECO:0000313" key="6">
    <source>
        <dbReference type="Proteomes" id="UP000220840"/>
    </source>
</evidence>
<evidence type="ECO:0000313" key="7">
    <source>
        <dbReference type="Proteomes" id="UP000431451"/>
    </source>
</evidence>
<reference evidence="3" key="4">
    <citation type="submission" date="2022-10" db="EMBL/GenBank/DDBJ databases">
        <authorList>
            <person name="Aires J."/>
            <person name="Mesa V."/>
        </authorList>
    </citation>
    <scope>NUCLEOTIDE SEQUENCE</scope>
    <source>
        <strain evidence="3">Clostridium neonatale JD116</strain>
    </source>
</reference>
<dbReference type="EMBL" id="UWJD01000002">
    <property type="protein sequence ID" value="VCT85628.1"/>
    <property type="molecule type" value="Genomic_DNA"/>
</dbReference>
<keyword evidence="1" id="KW-0472">Membrane</keyword>
<dbReference type="EMBL" id="PDCJ01000001">
    <property type="protein sequence ID" value="PEG32260.1"/>
    <property type="molecule type" value="Genomic_DNA"/>
</dbReference>
<evidence type="ECO:0000313" key="4">
    <source>
        <dbReference type="EMBL" id="PEG32260.1"/>
    </source>
</evidence>
<proteinExistence type="predicted"/>
<dbReference type="Proteomes" id="UP000220840">
    <property type="component" value="Unassembled WGS sequence"/>
</dbReference>
<evidence type="ECO:0000313" key="3">
    <source>
        <dbReference type="EMBL" id="CAI3562023.1"/>
    </source>
</evidence>
<keyword evidence="1" id="KW-0812">Transmembrane</keyword>
<dbReference type="RefSeq" id="WP_058296406.1">
    <property type="nucleotide sequence ID" value="NZ_CAKJVE010000004.1"/>
</dbReference>
<dbReference type="EMBL" id="CAMTCP010000111">
    <property type="protein sequence ID" value="CAI3562023.1"/>
    <property type="molecule type" value="Genomic_DNA"/>
</dbReference>
<name>A0A2A7ML29_9CLOT</name>
<dbReference type="Proteomes" id="UP000789738">
    <property type="component" value="Unassembled WGS sequence"/>
</dbReference>
<keyword evidence="1" id="KW-1133">Transmembrane helix</keyword>
<gene>
    <name evidence="3" type="ORF">CNEO2_10134</name>
    <name evidence="2" type="ORF">CNEO_41663</name>
    <name evidence="5" type="ORF">CNEONATNEC25_03231</name>
    <name evidence="4" type="ORF">CQ394_11370</name>
</gene>
<accession>A0A2A7ML29</accession>
<feature type="transmembrane region" description="Helical" evidence="1">
    <location>
        <begin position="44"/>
        <end position="62"/>
    </location>
</feature>
<dbReference type="STRING" id="137838.GCA_001458595_03763"/>
<protein>
    <submittedName>
        <fullName evidence="4">Uncharacterized protein</fullName>
    </submittedName>
</protein>
<sequence>MVTNSVRKLETIEFDENYKQKSYNKRKHVSKKSLNMKNKSRHKIYIICILLTSLLTSYYTYVNIHCKDLSYSIEYNLTKGFPSNKRLFRVNSISVIESKGSTEIVKVSGLSKKAPHKTISIIANFQKENDIWVLKHIY</sequence>
<dbReference type="EMBL" id="CAKJVE010000004">
    <property type="protein sequence ID" value="CAG9705160.1"/>
    <property type="molecule type" value="Genomic_DNA"/>
</dbReference>